<accession>A0A6N6MS71</accession>
<organism evidence="3 4">
    <name type="scientific">Methylobacterium planeticum</name>
    <dbReference type="NCBI Taxonomy" id="2615211"/>
    <lineage>
        <taxon>Bacteria</taxon>
        <taxon>Pseudomonadati</taxon>
        <taxon>Pseudomonadota</taxon>
        <taxon>Alphaproteobacteria</taxon>
        <taxon>Hyphomicrobiales</taxon>
        <taxon>Methylobacteriaceae</taxon>
        <taxon>Methylobacterium</taxon>
    </lineage>
</organism>
<dbReference type="InterPro" id="IPR024311">
    <property type="entry name" value="Lipocalin-like"/>
</dbReference>
<dbReference type="EMBL" id="VZZJ01000008">
    <property type="protein sequence ID" value="KAB1073345.1"/>
    <property type="molecule type" value="Genomic_DNA"/>
</dbReference>
<dbReference type="Proteomes" id="UP000441523">
    <property type="component" value="Unassembled WGS sequence"/>
</dbReference>
<proteinExistence type="predicted"/>
<keyword evidence="4" id="KW-1185">Reference proteome</keyword>
<dbReference type="AlphaFoldDB" id="A0A6N6MS71"/>
<sequence>MRCGPVRRAGRPRNGRPDGRVIAVATSNDRPNVGDATRLRDADRVRLFRAMWAYAGTSSLSGNSVMHEIDTSWNEFWTGNSVTRDIEVRDGKLVFTTMPRMSVQEGKSEVLTLVWEKMT</sequence>
<feature type="region of interest" description="Disordered" evidence="1">
    <location>
        <begin position="1"/>
        <end position="20"/>
    </location>
</feature>
<dbReference type="Pfam" id="PF13924">
    <property type="entry name" value="Lipocalin_5"/>
    <property type="match status" value="1"/>
</dbReference>
<name>A0A6N6MS71_9HYPH</name>
<evidence type="ECO:0000313" key="3">
    <source>
        <dbReference type="EMBL" id="KAB1073345.1"/>
    </source>
</evidence>
<evidence type="ECO:0000259" key="2">
    <source>
        <dbReference type="Pfam" id="PF13924"/>
    </source>
</evidence>
<evidence type="ECO:0000313" key="4">
    <source>
        <dbReference type="Proteomes" id="UP000441523"/>
    </source>
</evidence>
<evidence type="ECO:0000256" key="1">
    <source>
        <dbReference type="SAM" id="MobiDB-lite"/>
    </source>
</evidence>
<feature type="domain" description="Lipocalin-like" evidence="2">
    <location>
        <begin position="17"/>
        <end position="117"/>
    </location>
</feature>
<reference evidence="3 4" key="1">
    <citation type="submission" date="2019-09" db="EMBL/GenBank/DDBJ databases">
        <title>YIM 132548 draft genome.</title>
        <authorList>
            <person name="Jiang L."/>
        </authorList>
    </citation>
    <scope>NUCLEOTIDE SEQUENCE [LARGE SCALE GENOMIC DNA]</scope>
    <source>
        <strain evidence="3 4">YIM 132548</strain>
    </source>
</reference>
<protein>
    <submittedName>
        <fullName evidence="3">Lipocalin-like domain-containing protein</fullName>
    </submittedName>
</protein>
<comment type="caution">
    <text evidence="3">The sequence shown here is derived from an EMBL/GenBank/DDBJ whole genome shotgun (WGS) entry which is preliminary data.</text>
</comment>
<gene>
    <name evidence="3" type="ORF">F6X51_11330</name>
</gene>